<evidence type="ECO:0000256" key="5">
    <source>
        <dbReference type="ARBA" id="ARBA00023004"/>
    </source>
</evidence>
<keyword evidence="3" id="KW-0949">S-adenosyl-L-methionine</keyword>
<dbReference type="GO" id="GO:0046872">
    <property type="term" value="F:metal ion binding"/>
    <property type="evidence" value="ECO:0007669"/>
    <property type="project" value="UniProtKB-KW"/>
</dbReference>
<evidence type="ECO:0000313" key="9">
    <source>
        <dbReference type="Proteomes" id="UP000472320"/>
    </source>
</evidence>
<keyword evidence="6" id="KW-0411">Iron-sulfur</keyword>
<keyword evidence="9" id="KW-1185">Reference proteome</keyword>
<comment type="cofactor">
    <cofactor evidence="1">
        <name>[4Fe-4S] cluster</name>
        <dbReference type="ChEBI" id="CHEBI:49883"/>
    </cofactor>
</comment>
<evidence type="ECO:0000259" key="7">
    <source>
        <dbReference type="PROSITE" id="PS51918"/>
    </source>
</evidence>
<keyword evidence="4" id="KW-0479">Metal-binding</keyword>
<evidence type="ECO:0000256" key="1">
    <source>
        <dbReference type="ARBA" id="ARBA00001966"/>
    </source>
</evidence>
<feature type="domain" description="Radical SAM core" evidence="7">
    <location>
        <begin position="17"/>
        <end position="232"/>
    </location>
</feature>
<evidence type="ECO:0000256" key="2">
    <source>
        <dbReference type="ARBA" id="ARBA00022485"/>
    </source>
</evidence>
<dbReference type="GO" id="GO:0051539">
    <property type="term" value="F:4 iron, 4 sulfur cluster binding"/>
    <property type="evidence" value="ECO:0007669"/>
    <property type="project" value="UniProtKB-KW"/>
</dbReference>
<keyword evidence="2" id="KW-0004">4Fe-4S</keyword>
<dbReference type="SUPFAM" id="SSF102114">
    <property type="entry name" value="Radical SAM enzymes"/>
    <property type="match status" value="1"/>
</dbReference>
<sequence>MADRELKVGGYTKFTSTDYPGQLAAVIFVQGCPWRCGYCHNPHLQPRDAAPAIAWKDMLAFLATRVGLLDAVVFSGGEPTLDPVLEEAMRSVKSLGFKVGLHTAGIYPERLQNVLHLVDWVGLDIKGTFESYDDITGVSGSAAAAQAAAKIVLQSGVPYEFRTTIHPTLTTPQHITALTQRLAGIGCETYALQAFRPVGCNNKELIAGSTLDGEFVAQVKTRFRQFTMRRAD</sequence>
<dbReference type="AlphaFoldDB" id="A0A6L6QGK8"/>
<dbReference type="PROSITE" id="PS51918">
    <property type="entry name" value="RADICAL_SAM"/>
    <property type="match status" value="1"/>
</dbReference>
<organism evidence="8 9">
    <name type="scientific">Massilia eburnea</name>
    <dbReference type="NCBI Taxonomy" id="1776165"/>
    <lineage>
        <taxon>Bacteria</taxon>
        <taxon>Pseudomonadati</taxon>
        <taxon>Pseudomonadota</taxon>
        <taxon>Betaproteobacteria</taxon>
        <taxon>Burkholderiales</taxon>
        <taxon>Oxalobacteraceae</taxon>
        <taxon>Telluria group</taxon>
        <taxon>Massilia</taxon>
    </lineage>
</organism>
<evidence type="ECO:0000256" key="4">
    <source>
        <dbReference type="ARBA" id="ARBA00022723"/>
    </source>
</evidence>
<name>A0A6L6QGK8_9BURK</name>
<dbReference type="InterPro" id="IPR012840">
    <property type="entry name" value="NrdG2"/>
</dbReference>
<dbReference type="OrthoDB" id="9782387at2"/>
<dbReference type="Pfam" id="PF04055">
    <property type="entry name" value="Radical_SAM"/>
    <property type="match status" value="1"/>
</dbReference>
<protein>
    <submittedName>
        <fullName evidence="8">Anaerobic ribonucleoside-triphosphate reductase activating protein</fullName>
    </submittedName>
</protein>
<dbReference type="SFLD" id="SFLDG01094">
    <property type="entry name" value="Uncharacterised_Radical_SAM_Su"/>
    <property type="match status" value="1"/>
</dbReference>
<comment type="caution">
    <text evidence="8">The sequence shown here is derived from an EMBL/GenBank/DDBJ whole genome shotgun (WGS) entry which is preliminary data.</text>
</comment>
<keyword evidence="5" id="KW-0408">Iron</keyword>
<accession>A0A6L6QGK8</accession>
<gene>
    <name evidence="8" type="ORF">GM658_09435</name>
</gene>
<dbReference type="Proteomes" id="UP000472320">
    <property type="component" value="Unassembled WGS sequence"/>
</dbReference>
<proteinExistence type="predicted"/>
<dbReference type="InterPro" id="IPR013785">
    <property type="entry name" value="Aldolase_TIM"/>
</dbReference>
<dbReference type="CDD" id="cd01335">
    <property type="entry name" value="Radical_SAM"/>
    <property type="match status" value="1"/>
</dbReference>
<reference evidence="8 9" key="1">
    <citation type="submission" date="2019-11" db="EMBL/GenBank/DDBJ databases">
        <title>Type strains purchased from KCTC, JCM and DSMZ.</title>
        <authorList>
            <person name="Lu H."/>
        </authorList>
    </citation>
    <scope>NUCLEOTIDE SEQUENCE [LARGE SCALE GENOMIC DNA]</scope>
    <source>
        <strain evidence="8 9">JCM 31587</strain>
    </source>
</reference>
<dbReference type="GO" id="GO:0003824">
    <property type="term" value="F:catalytic activity"/>
    <property type="evidence" value="ECO:0007669"/>
    <property type="project" value="InterPro"/>
</dbReference>
<evidence type="ECO:0000256" key="6">
    <source>
        <dbReference type="ARBA" id="ARBA00023014"/>
    </source>
</evidence>
<dbReference type="PANTHER" id="PTHR30352:SF13">
    <property type="entry name" value="GLYCYL-RADICAL ENZYME ACTIVATING ENZYME YJJW-RELATED"/>
    <property type="match status" value="1"/>
</dbReference>
<dbReference type="PROSITE" id="PS51257">
    <property type="entry name" value="PROKAR_LIPOPROTEIN"/>
    <property type="match status" value="1"/>
</dbReference>
<dbReference type="InterPro" id="IPR058240">
    <property type="entry name" value="rSAM_sf"/>
</dbReference>
<dbReference type="Gene3D" id="3.20.20.70">
    <property type="entry name" value="Aldolase class I"/>
    <property type="match status" value="1"/>
</dbReference>
<dbReference type="PANTHER" id="PTHR30352">
    <property type="entry name" value="PYRUVATE FORMATE-LYASE-ACTIVATING ENZYME"/>
    <property type="match status" value="1"/>
</dbReference>
<evidence type="ECO:0000256" key="3">
    <source>
        <dbReference type="ARBA" id="ARBA00022691"/>
    </source>
</evidence>
<dbReference type="NCBIfam" id="TIGR02495">
    <property type="entry name" value="NrdG2"/>
    <property type="match status" value="1"/>
</dbReference>
<dbReference type="EMBL" id="WNKX01000006">
    <property type="protein sequence ID" value="MTW10826.1"/>
    <property type="molecule type" value="Genomic_DNA"/>
</dbReference>
<dbReference type="SFLD" id="SFLDS00029">
    <property type="entry name" value="Radical_SAM"/>
    <property type="match status" value="1"/>
</dbReference>
<dbReference type="InterPro" id="IPR007197">
    <property type="entry name" value="rSAM"/>
</dbReference>
<dbReference type="InterPro" id="IPR034457">
    <property type="entry name" value="Organic_radical-activating"/>
</dbReference>
<evidence type="ECO:0000313" key="8">
    <source>
        <dbReference type="EMBL" id="MTW10826.1"/>
    </source>
</evidence>